<evidence type="ECO:0000313" key="1">
    <source>
        <dbReference type="EMBL" id="KAG7453274.1"/>
    </source>
</evidence>
<name>A0A9P8AYV0_9AGAR</name>
<keyword evidence="2" id="KW-1185">Reference proteome</keyword>
<dbReference type="Proteomes" id="UP000812287">
    <property type="component" value="Unassembled WGS sequence"/>
</dbReference>
<dbReference type="EMBL" id="MU250523">
    <property type="protein sequence ID" value="KAG7453274.1"/>
    <property type="molecule type" value="Genomic_DNA"/>
</dbReference>
<proteinExistence type="predicted"/>
<dbReference type="RefSeq" id="XP_043046774.1">
    <property type="nucleotide sequence ID" value="XM_043190205.1"/>
</dbReference>
<sequence>MSQPTSDPNGLGPVPTVIIDGTSFVIVSKQLVDILPSLSPSDQTTVINLLATFIKEVETNGSDPIYMRAIGMLEPNEVDTDGNKKLHLLDGCSWQMAQFMRYCEPTRIDEAEPFIQTSLTQYRRFHPSEDAVKDVTPMLYLAASYAKQPGKEAEAERVFKEVEKESWGSWRTNLWARAHMSRMYRRVGKTAEAEEQEEHVARWFTGHQFAISPSDFKTTVGDSTYSGENHILNHPAVRNILDNSVELGTGMSIHFG</sequence>
<evidence type="ECO:0000313" key="2">
    <source>
        <dbReference type="Proteomes" id="UP000812287"/>
    </source>
</evidence>
<comment type="caution">
    <text evidence="1">The sequence shown here is derived from an EMBL/GenBank/DDBJ whole genome shotgun (WGS) entry which is preliminary data.</text>
</comment>
<dbReference type="AlphaFoldDB" id="A0A9P8AYV0"/>
<dbReference type="GeneID" id="66112502"/>
<gene>
    <name evidence="1" type="ORF">BT62DRAFT_990161</name>
</gene>
<organism evidence="1 2">
    <name type="scientific">Guyanagaster necrorhizus</name>
    <dbReference type="NCBI Taxonomy" id="856835"/>
    <lineage>
        <taxon>Eukaryota</taxon>
        <taxon>Fungi</taxon>
        <taxon>Dikarya</taxon>
        <taxon>Basidiomycota</taxon>
        <taxon>Agaricomycotina</taxon>
        <taxon>Agaricomycetes</taxon>
        <taxon>Agaricomycetidae</taxon>
        <taxon>Agaricales</taxon>
        <taxon>Marasmiineae</taxon>
        <taxon>Physalacriaceae</taxon>
        <taxon>Guyanagaster</taxon>
    </lineage>
</organism>
<dbReference type="OrthoDB" id="5395091at2759"/>
<reference evidence="1" key="1">
    <citation type="submission" date="2020-11" db="EMBL/GenBank/DDBJ databases">
        <title>Adaptations for nitrogen fixation in a non-lichenized fungal sporocarp promotes dispersal by wood-feeding termites.</title>
        <authorList>
            <consortium name="DOE Joint Genome Institute"/>
            <person name="Koch R.A."/>
            <person name="Yoon G."/>
            <person name="Arayal U."/>
            <person name="Lail K."/>
            <person name="Amirebrahimi M."/>
            <person name="Labutti K."/>
            <person name="Lipzen A."/>
            <person name="Riley R."/>
            <person name="Barry K."/>
            <person name="Henrissat B."/>
            <person name="Grigoriev I.V."/>
            <person name="Herr J.R."/>
            <person name="Aime M.C."/>
        </authorList>
    </citation>
    <scope>NUCLEOTIDE SEQUENCE</scope>
    <source>
        <strain evidence="1">MCA 3950</strain>
    </source>
</reference>
<protein>
    <submittedName>
        <fullName evidence="1">Uncharacterized protein</fullName>
    </submittedName>
</protein>
<accession>A0A9P8AYV0</accession>